<name>A0AAD6YCA2_9AGAR</name>
<protein>
    <recommendedName>
        <fullName evidence="3">F-box domain-containing protein</fullName>
    </recommendedName>
</protein>
<dbReference type="Gene3D" id="3.80.10.10">
    <property type="entry name" value="Ribonuclease Inhibitor"/>
    <property type="match status" value="1"/>
</dbReference>
<keyword evidence="2" id="KW-1185">Reference proteome</keyword>
<reference evidence="1" key="1">
    <citation type="submission" date="2023-03" db="EMBL/GenBank/DDBJ databases">
        <title>Massive genome expansion in bonnet fungi (Mycena s.s.) driven by repeated elements and novel gene families across ecological guilds.</title>
        <authorList>
            <consortium name="Lawrence Berkeley National Laboratory"/>
            <person name="Harder C.B."/>
            <person name="Miyauchi S."/>
            <person name="Viragh M."/>
            <person name="Kuo A."/>
            <person name="Thoen E."/>
            <person name="Andreopoulos B."/>
            <person name="Lu D."/>
            <person name="Skrede I."/>
            <person name="Drula E."/>
            <person name="Henrissat B."/>
            <person name="Morin E."/>
            <person name="Kohler A."/>
            <person name="Barry K."/>
            <person name="LaButti K."/>
            <person name="Morin E."/>
            <person name="Salamov A."/>
            <person name="Lipzen A."/>
            <person name="Mereny Z."/>
            <person name="Hegedus B."/>
            <person name="Baldrian P."/>
            <person name="Stursova M."/>
            <person name="Weitz H."/>
            <person name="Taylor A."/>
            <person name="Grigoriev I.V."/>
            <person name="Nagy L.G."/>
            <person name="Martin F."/>
            <person name="Kauserud H."/>
        </authorList>
    </citation>
    <scope>NUCLEOTIDE SEQUENCE</scope>
    <source>
        <strain evidence="1">9144</strain>
    </source>
</reference>
<evidence type="ECO:0008006" key="3">
    <source>
        <dbReference type="Google" id="ProtNLM"/>
    </source>
</evidence>
<evidence type="ECO:0000313" key="2">
    <source>
        <dbReference type="Proteomes" id="UP001219525"/>
    </source>
</evidence>
<sequence>MSSLKHLSTPLPVPMSLLAALIKHNVGAFSSSQSTQKTPVARVPLDLIIEIAEQLDSREDILNFCLTSTSIHATLLPVLYASVDLRSSRTCKHTLEMLLNGRSGVTRYIRRLVVRPNHFDRCSQQSVKPIDENWVVQCIIKLATTERLVRLASFFWDGSEIPQDDSLWSTLRACCPQLRSVGSNVGPKSINPDSELFRFSDLTGFTLTAKTLPDEWDTFLPPEPELPDQLWEMLLDRSPRLEQLRIDVSQRSRRVWDTRRVVQGRWPQLRDLELGDCSMAGSGSSRIYMETPFMLFLAAHPALERLRFPSLSSFPRAIILPASSLPNLREFSGNVAHIKGLPNLPRITTLSLVHQPLSEKMVSLVCDTLRHMRSLTSLSIWLHLDSQTDHYAVFRNLLDSCRSLAHLDLACSEAPWDIIEFVSALRGSRVELTTLTLTRVERATSEPNLHKLAMRLATTNPSLRRATLKYSFTTWVFLDSVPYQRVANFVVKDTSKQGSPVVQEKRTKPKGRCFYWRPLSFQLPRWI</sequence>
<dbReference type="InterPro" id="IPR032675">
    <property type="entry name" value="LRR_dom_sf"/>
</dbReference>
<evidence type="ECO:0000313" key="1">
    <source>
        <dbReference type="EMBL" id="KAJ7211243.1"/>
    </source>
</evidence>
<organism evidence="1 2">
    <name type="scientific">Mycena pura</name>
    <dbReference type="NCBI Taxonomy" id="153505"/>
    <lineage>
        <taxon>Eukaryota</taxon>
        <taxon>Fungi</taxon>
        <taxon>Dikarya</taxon>
        <taxon>Basidiomycota</taxon>
        <taxon>Agaricomycotina</taxon>
        <taxon>Agaricomycetes</taxon>
        <taxon>Agaricomycetidae</taxon>
        <taxon>Agaricales</taxon>
        <taxon>Marasmiineae</taxon>
        <taxon>Mycenaceae</taxon>
        <taxon>Mycena</taxon>
    </lineage>
</organism>
<proteinExistence type="predicted"/>
<dbReference type="EMBL" id="JARJCW010000026">
    <property type="protein sequence ID" value="KAJ7211243.1"/>
    <property type="molecule type" value="Genomic_DNA"/>
</dbReference>
<dbReference type="AlphaFoldDB" id="A0AAD6YCA2"/>
<dbReference type="Proteomes" id="UP001219525">
    <property type="component" value="Unassembled WGS sequence"/>
</dbReference>
<dbReference type="SUPFAM" id="SSF52047">
    <property type="entry name" value="RNI-like"/>
    <property type="match status" value="1"/>
</dbReference>
<comment type="caution">
    <text evidence="1">The sequence shown here is derived from an EMBL/GenBank/DDBJ whole genome shotgun (WGS) entry which is preliminary data.</text>
</comment>
<accession>A0AAD6YCA2</accession>
<gene>
    <name evidence="1" type="ORF">GGX14DRAFT_449608</name>
</gene>